<sequence length="396" mass="45529">MCAKTDRLGFLRYLKDEKFIEWKLLSSDELSAYWEEYLKNNPDEAQHLALADEHFKKVRLSSYNLSPEERRARIALMEQALNKLQIKRRVLRLSYAVAVSISLLVLSVLYIKNIREEAKESVPFTNFIVGNELQSENIQLVADDQTYSFQENIDIEISDDGAVNIERAGQNWKRLIIDKKAMNRLIVPYGKRSTLSLSDGSKIWFNSGSVVEFPTLFSGDSREIRLASGEIYIEVEPYKRNSFYVRTANFHIKVYGTKFNVSAYANASPSVVLVEGSVGLLSNYGEEVNLLSNDQAIYLPDGTFNTRQVDVSHHISWKDGYLLFEETPMSEVLRQIEKNYNLSFNYEKDVSLKELTCTGTIILSENLDNVMTTIALLTSTKYIKEFKFRKLLTCRF</sequence>
<dbReference type="Proteomes" id="UP000178485">
    <property type="component" value="Chromosome i"/>
</dbReference>
<feature type="domain" description="FecR protein" evidence="2">
    <location>
        <begin position="189"/>
        <end position="278"/>
    </location>
</feature>
<evidence type="ECO:0000313" key="4">
    <source>
        <dbReference type="EMBL" id="SCM56414.1"/>
    </source>
</evidence>
<keyword evidence="1" id="KW-0812">Transmembrane</keyword>
<dbReference type="Pfam" id="PF16344">
    <property type="entry name" value="FecR_C"/>
    <property type="match status" value="1"/>
</dbReference>
<dbReference type="AlphaFoldDB" id="A0A1G4G578"/>
<dbReference type="STRING" id="1642646.ING2E5A_0868"/>
<keyword evidence="1" id="KW-0472">Membrane</keyword>
<name>A0A1G4G578_9BACT</name>
<dbReference type="InterPro" id="IPR012373">
    <property type="entry name" value="Ferrdict_sens_TM"/>
</dbReference>
<feature type="domain" description="Protein FecR C-terminal" evidence="3">
    <location>
        <begin position="321"/>
        <end position="383"/>
    </location>
</feature>
<dbReference type="InterPro" id="IPR032508">
    <property type="entry name" value="FecR_C"/>
</dbReference>
<evidence type="ECO:0000259" key="3">
    <source>
        <dbReference type="Pfam" id="PF16344"/>
    </source>
</evidence>
<dbReference type="RefSeq" id="WP_071136318.1">
    <property type="nucleotide sequence ID" value="NZ_LT608328.1"/>
</dbReference>
<keyword evidence="1" id="KW-1133">Transmembrane helix</keyword>
<gene>
    <name evidence="4" type="ORF">ING2E5A_0868</name>
</gene>
<dbReference type="EMBL" id="LT608328">
    <property type="protein sequence ID" value="SCM56414.1"/>
    <property type="molecule type" value="Genomic_DNA"/>
</dbReference>
<reference evidence="4 5" key="1">
    <citation type="submission" date="2016-08" db="EMBL/GenBank/DDBJ databases">
        <authorList>
            <person name="Seilhamer J.J."/>
        </authorList>
    </citation>
    <scope>NUCLEOTIDE SEQUENCE [LARGE SCALE GENOMIC DNA]</scope>
    <source>
        <strain evidence="4">ING2-E5A</strain>
    </source>
</reference>
<dbReference type="PANTHER" id="PTHR30273:SF2">
    <property type="entry name" value="PROTEIN FECR"/>
    <property type="match status" value="1"/>
</dbReference>
<evidence type="ECO:0000259" key="2">
    <source>
        <dbReference type="Pfam" id="PF04773"/>
    </source>
</evidence>
<dbReference type="PANTHER" id="PTHR30273">
    <property type="entry name" value="PERIPLASMIC SIGNAL SENSOR AND SIGMA FACTOR ACTIVATOR FECR-RELATED"/>
    <property type="match status" value="1"/>
</dbReference>
<dbReference type="KEGG" id="pmuc:ING2E5A_0868"/>
<evidence type="ECO:0000256" key="1">
    <source>
        <dbReference type="SAM" id="Phobius"/>
    </source>
</evidence>
<accession>A0A1G4G578</accession>
<proteinExistence type="predicted"/>
<dbReference type="Gene3D" id="2.60.120.1440">
    <property type="match status" value="1"/>
</dbReference>
<dbReference type="GO" id="GO:0016989">
    <property type="term" value="F:sigma factor antagonist activity"/>
    <property type="evidence" value="ECO:0007669"/>
    <property type="project" value="TreeGrafter"/>
</dbReference>
<evidence type="ECO:0000313" key="5">
    <source>
        <dbReference type="Proteomes" id="UP000178485"/>
    </source>
</evidence>
<keyword evidence="5" id="KW-1185">Reference proteome</keyword>
<protein>
    <submittedName>
        <fullName evidence="4">Sigma factor regulatory protein, FecR/PupR family</fullName>
    </submittedName>
</protein>
<dbReference type="Gene3D" id="3.55.50.30">
    <property type="match status" value="1"/>
</dbReference>
<organism evidence="4 5">
    <name type="scientific">Petrimonas mucosa</name>
    <dbReference type="NCBI Taxonomy" id="1642646"/>
    <lineage>
        <taxon>Bacteria</taxon>
        <taxon>Pseudomonadati</taxon>
        <taxon>Bacteroidota</taxon>
        <taxon>Bacteroidia</taxon>
        <taxon>Bacteroidales</taxon>
        <taxon>Dysgonomonadaceae</taxon>
        <taxon>Petrimonas</taxon>
    </lineage>
</organism>
<dbReference type="InterPro" id="IPR006860">
    <property type="entry name" value="FecR"/>
</dbReference>
<dbReference type="Pfam" id="PF04773">
    <property type="entry name" value="FecR"/>
    <property type="match status" value="1"/>
</dbReference>
<feature type="transmembrane region" description="Helical" evidence="1">
    <location>
        <begin position="93"/>
        <end position="111"/>
    </location>
</feature>